<feature type="transmembrane region" description="Helical" evidence="1">
    <location>
        <begin position="12"/>
        <end position="29"/>
    </location>
</feature>
<evidence type="ECO:0000313" key="3">
    <source>
        <dbReference type="Proteomes" id="UP001321473"/>
    </source>
</evidence>
<accession>A0AAQ4FH40</accession>
<proteinExistence type="predicted"/>
<dbReference type="AlphaFoldDB" id="A0AAQ4FH40"/>
<keyword evidence="1" id="KW-1133">Transmembrane helix</keyword>
<name>A0AAQ4FH40_AMBAM</name>
<protein>
    <submittedName>
        <fullName evidence="2">Uncharacterized protein</fullName>
    </submittedName>
</protein>
<comment type="caution">
    <text evidence="2">The sequence shown here is derived from an EMBL/GenBank/DDBJ whole genome shotgun (WGS) entry which is preliminary data.</text>
</comment>
<reference evidence="2 3" key="1">
    <citation type="journal article" date="2023" name="Arcadia Sci">
        <title>De novo assembly of a long-read Amblyomma americanum tick genome.</title>
        <authorList>
            <person name="Chou S."/>
            <person name="Poskanzer K.E."/>
            <person name="Rollins M."/>
            <person name="Thuy-Boun P.S."/>
        </authorList>
    </citation>
    <scope>NUCLEOTIDE SEQUENCE [LARGE SCALE GENOMIC DNA]</scope>
    <source>
        <strain evidence="2">F_SG_1</strain>
        <tissue evidence="2">Salivary glands</tissue>
    </source>
</reference>
<gene>
    <name evidence="2" type="ORF">V5799_007532</name>
</gene>
<evidence type="ECO:0000256" key="1">
    <source>
        <dbReference type="SAM" id="Phobius"/>
    </source>
</evidence>
<dbReference type="Proteomes" id="UP001321473">
    <property type="component" value="Unassembled WGS sequence"/>
</dbReference>
<keyword evidence="1" id="KW-0812">Transmembrane</keyword>
<organism evidence="2 3">
    <name type="scientific">Amblyomma americanum</name>
    <name type="common">Lone star tick</name>
    <dbReference type="NCBI Taxonomy" id="6943"/>
    <lineage>
        <taxon>Eukaryota</taxon>
        <taxon>Metazoa</taxon>
        <taxon>Ecdysozoa</taxon>
        <taxon>Arthropoda</taxon>
        <taxon>Chelicerata</taxon>
        <taxon>Arachnida</taxon>
        <taxon>Acari</taxon>
        <taxon>Parasitiformes</taxon>
        <taxon>Ixodida</taxon>
        <taxon>Ixodoidea</taxon>
        <taxon>Ixodidae</taxon>
        <taxon>Amblyomminae</taxon>
        <taxon>Amblyomma</taxon>
    </lineage>
</organism>
<dbReference type="EMBL" id="JARKHS020003017">
    <property type="protein sequence ID" value="KAK8786103.1"/>
    <property type="molecule type" value="Genomic_DNA"/>
</dbReference>
<sequence length="171" mass="18649">MTLITVKWSTRLVLHAIIFPGVLLILEAMPQKRVNRLAIDGRHTSLDYMNRPLPDGMCLTELSDQMACTLPPLAGVCSEGRGICCNGSCVCNTDPNPCAIGVGTAMEPENEPDHGKSIQEKGELLNNLFQCMRMCLITCITHSCYPIVDQNVCEMTCIRSCGEKCLSVISG</sequence>
<evidence type="ECO:0000313" key="2">
    <source>
        <dbReference type="EMBL" id="KAK8786103.1"/>
    </source>
</evidence>
<keyword evidence="3" id="KW-1185">Reference proteome</keyword>
<keyword evidence="1" id="KW-0472">Membrane</keyword>